<dbReference type="OrthoDB" id="9891587at2"/>
<accession>Q8NPW1</accession>
<keyword evidence="2" id="KW-1185">Reference proteome</keyword>
<organism evidence="1 2">
    <name type="scientific">Corynebacterium glutamicum (strain ATCC 13032 / DSM 20300 / JCM 1318 / BCRC 11384 / CCUG 27702 / LMG 3730 / NBRC 12168 / NCIMB 10025 / NRRL B-2784 / 534)</name>
    <dbReference type="NCBI Taxonomy" id="196627"/>
    <lineage>
        <taxon>Bacteria</taxon>
        <taxon>Bacillati</taxon>
        <taxon>Actinomycetota</taxon>
        <taxon>Actinomycetes</taxon>
        <taxon>Mycobacteriales</taxon>
        <taxon>Corynebacteriaceae</taxon>
        <taxon>Corynebacterium</taxon>
    </lineage>
</organism>
<name>Q8NPW1_CORGL</name>
<dbReference type="Proteomes" id="UP000000582">
    <property type="component" value="Chromosome"/>
</dbReference>
<dbReference type="EMBL" id="BA000036">
    <property type="protein sequence ID" value="BAB99093.1"/>
    <property type="molecule type" value="Genomic_DNA"/>
</dbReference>
<dbReference type="STRING" id="196627.cg1915"/>
<dbReference type="BioCyc" id="CORYNE:G18NG-11292-MONOMER"/>
<proteinExistence type="predicted"/>
<dbReference type="PATRIC" id="fig|196627.13.peg.1657"/>
<dbReference type="HOGENOM" id="CLU_1783608_0_0_11"/>
<evidence type="ECO:0000313" key="2">
    <source>
        <dbReference type="Proteomes" id="UP000000582"/>
    </source>
</evidence>
<dbReference type="AlphaFoldDB" id="Q8NPW1"/>
<protein>
    <submittedName>
        <fullName evidence="1">Uncharacterized protein</fullName>
    </submittedName>
</protein>
<gene>
    <name evidence="1" type="ordered locus">Cgl1700</name>
</gene>
<dbReference type="KEGG" id="cgl:Cgl1700"/>
<sequence length="158" mass="18050">MQGLCFLTRKETTMFTAFKSNPTTIKKLVSELINGDDAALNELERHVTNESVRARELPNVQYKATAGRNFAISKLVQNLRRINKAQNNPRGVPTHATVILLKEDGSYDGEEQWRIPEKAITPFDMLRSPDFNHNRLKNRPLMVESQYPWGVPGLIKMN</sequence>
<reference evidence="2" key="1">
    <citation type="journal article" date="2003" name="Appl. Microbiol. Biotechnol.">
        <title>The Corynebacterium glutamicum genome: features and impacts on biotechnological processes.</title>
        <authorList>
            <person name="Ikeda M."/>
            <person name="Nakagawa S."/>
        </authorList>
    </citation>
    <scope>NUCLEOTIDE SEQUENCE [LARGE SCALE GENOMIC DNA]</scope>
    <source>
        <strain evidence="2">ATCC 13032 / DSM 20300 / BCRC 11384 / JCM 1318 / LMG 3730 / NCIMB 10025</strain>
    </source>
</reference>
<evidence type="ECO:0000313" key="1">
    <source>
        <dbReference type="EMBL" id="BAB99093.1"/>
    </source>
</evidence>